<evidence type="ECO:0000313" key="2">
    <source>
        <dbReference type="Proteomes" id="UP000617340"/>
    </source>
</evidence>
<sequence length="103" mass="11599">MFANYVYALRQGCCGTEKSVEQAFEITARDRYRLKEVSASLFQPKGEHEDRHGHVEIVCVTHRERSASSIAHSAYRFAVTPTCRVELVGRYGSSEANDPSAQF</sequence>
<reference evidence="1" key="1">
    <citation type="journal article" date="2020" name="G3 (Bethesda)">
        <title>High-Quality Assemblies for Three Invasive Social Wasps from the &lt;i&gt;Vespula&lt;/i&gt; Genus.</title>
        <authorList>
            <person name="Harrop T.W.R."/>
            <person name="Guhlin J."/>
            <person name="McLaughlin G.M."/>
            <person name="Permina E."/>
            <person name="Stockwell P."/>
            <person name="Gilligan J."/>
            <person name="Le Lec M.F."/>
            <person name="Gruber M.A.M."/>
            <person name="Quinn O."/>
            <person name="Lovegrove M."/>
            <person name="Duncan E.J."/>
            <person name="Remnant E.J."/>
            <person name="Van Eeckhoven J."/>
            <person name="Graham B."/>
            <person name="Knapp R.A."/>
            <person name="Langford K.W."/>
            <person name="Kronenberg Z."/>
            <person name="Press M.O."/>
            <person name="Eacker S.M."/>
            <person name="Wilson-Rankin E.E."/>
            <person name="Purcell J."/>
            <person name="Lester P.J."/>
            <person name="Dearden P.K."/>
        </authorList>
    </citation>
    <scope>NUCLEOTIDE SEQUENCE</scope>
    <source>
        <strain evidence="1">Linc-1</strain>
    </source>
</reference>
<accession>A0A834U0L1</accession>
<dbReference type="Proteomes" id="UP000617340">
    <property type="component" value="Unassembled WGS sequence"/>
</dbReference>
<evidence type="ECO:0000313" key="1">
    <source>
        <dbReference type="EMBL" id="KAF7414075.1"/>
    </source>
</evidence>
<gene>
    <name evidence="1" type="ORF">HZH68_002564</name>
</gene>
<organism evidence="1 2">
    <name type="scientific">Vespula germanica</name>
    <name type="common">German yellow jacket</name>
    <name type="synonym">Paravespula germanica</name>
    <dbReference type="NCBI Taxonomy" id="30212"/>
    <lineage>
        <taxon>Eukaryota</taxon>
        <taxon>Metazoa</taxon>
        <taxon>Ecdysozoa</taxon>
        <taxon>Arthropoda</taxon>
        <taxon>Hexapoda</taxon>
        <taxon>Insecta</taxon>
        <taxon>Pterygota</taxon>
        <taxon>Neoptera</taxon>
        <taxon>Endopterygota</taxon>
        <taxon>Hymenoptera</taxon>
        <taxon>Apocrita</taxon>
        <taxon>Aculeata</taxon>
        <taxon>Vespoidea</taxon>
        <taxon>Vespidae</taxon>
        <taxon>Vespinae</taxon>
        <taxon>Vespula</taxon>
    </lineage>
</organism>
<name>A0A834U0L1_VESGE</name>
<dbReference type="AlphaFoldDB" id="A0A834U0L1"/>
<keyword evidence="2" id="KW-1185">Reference proteome</keyword>
<proteinExistence type="predicted"/>
<comment type="caution">
    <text evidence="1">The sequence shown here is derived from an EMBL/GenBank/DDBJ whole genome shotgun (WGS) entry which is preliminary data.</text>
</comment>
<dbReference type="EMBL" id="JACSDZ010000002">
    <property type="protein sequence ID" value="KAF7414075.1"/>
    <property type="molecule type" value="Genomic_DNA"/>
</dbReference>
<protein>
    <submittedName>
        <fullName evidence="1">Uncharacterized protein</fullName>
    </submittedName>
</protein>